<evidence type="ECO:0000313" key="2">
    <source>
        <dbReference type="Proteomes" id="UP001148662"/>
    </source>
</evidence>
<name>A0ACC1TEH0_9APHY</name>
<dbReference type="Proteomes" id="UP001148662">
    <property type="component" value="Unassembled WGS sequence"/>
</dbReference>
<evidence type="ECO:0000313" key="1">
    <source>
        <dbReference type="EMBL" id="KAJ3559361.1"/>
    </source>
</evidence>
<reference evidence="1" key="1">
    <citation type="submission" date="2022-07" db="EMBL/GenBank/DDBJ databases">
        <title>Genome Sequence of Phlebia brevispora.</title>
        <authorList>
            <person name="Buettner E."/>
        </authorList>
    </citation>
    <scope>NUCLEOTIDE SEQUENCE</scope>
    <source>
        <strain evidence="1">MPL23</strain>
    </source>
</reference>
<gene>
    <name evidence="1" type="ORF">NM688_g397</name>
</gene>
<accession>A0ACC1TEH0</accession>
<proteinExistence type="predicted"/>
<organism evidence="1 2">
    <name type="scientific">Phlebia brevispora</name>
    <dbReference type="NCBI Taxonomy" id="194682"/>
    <lineage>
        <taxon>Eukaryota</taxon>
        <taxon>Fungi</taxon>
        <taxon>Dikarya</taxon>
        <taxon>Basidiomycota</taxon>
        <taxon>Agaricomycotina</taxon>
        <taxon>Agaricomycetes</taxon>
        <taxon>Polyporales</taxon>
        <taxon>Meruliaceae</taxon>
        <taxon>Phlebia</taxon>
    </lineage>
</organism>
<comment type="caution">
    <text evidence="1">The sequence shown here is derived from an EMBL/GenBank/DDBJ whole genome shotgun (WGS) entry which is preliminary data.</text>
</comment>
<dbReference type="EMBL" id="JANHOG010000030">
    <property type="protein sequence ID" value="KAJ3559361.1"/>
    <property type="molecule type" value="Genomic_DNA"/>
</dbReference>
<keyword evidence="2" id="KW-1185">Reference proteome</keyword>
<protein>
    <submittedName>
        <fullName evidence="1">Uncharacterized protein</fullName>
    </submittedName>
</protein>
<sequence>MSGTTQSNPAAGSSQPAANPITSGPPGATNPPAALAAAAANPNPTPSSNTSNPIKPNKPQLFSGRKDDYEGWLMTLMLYINSYPNATNDDKINTALMYFDMQKGGSTFAIHMYRKYFDTVQVKWNTTWNQFLGEMNFQFEDTNIARNAQMKLETLRQNGRPFHTFINEFELLMIRAGYDKKDPHLILLLERNVDTHLIDSVYRRDALPTDIVDWIKVLAQLDEMHRRRQYFMQSQRGYMPRQQQTPPQRQNAPQTQYQAPRGAPPQYQQQTPQQAPTYTAVQTGTGTTFMGRGQPMDLDRACLKCGAKRSEKGTCGSPWHKPNQTPRVQCTREVEVDWASASSDQKEGLAEQICRYAAADPEGFKAMGFGFGTA</sequence>